<dbReference type="Pfam" id="PF00069">
    <property type="entry name" value="Pkinase"/>
    <property type="match status" value="1"/>
</dbReference>
<dbReference type="PROSITE" id="PS50125">
    <property type="entry name" value="GUANYLATE_CYCLASE_2"/>
    <property type="match status" value="1"/>
</dbReference>
<dbReference type="Proteomes" id="UP000035579">
    <property type="component" value="Chromosome"/>
</dbReference>
<dbReference type="EMBL" id="CP011509">
    <property type="protein sequence ID" value="AKJ08465.1"/>
    <property type="molecule type" value="Genomic_DNA"/>
</dbReference>
<evidence type="ECO:0000256" key="5">
    <source>
        <dbReference type="SAM" id="MobiDB-lite"/>
    </source>
</evidence>
<dbReference type="GO" id="GO:0035556">
    <property type="term" value="P:intracellular signal transduction"/>
    <property type="evidence" value="ECO:0007669"/>
    <property type="project" value="InterPro"/>
</dbReference>
<proteinExistence type="predicted"/>
<dbReference type="InterPro" id="IPR011990">
    <property type="entry name" value="TPR-like_helical_dom_sf"/>
</dbReference>
<dbReference type="CDD" id="cd07302">
    <property type="entry name" value="CHD"/>
    <property type="match status" value="1"/>
</dbReference>
<dbReference type="GO" id="GO:0016020">
    <property type="term" value="C:membrane"/>
    <property type="evidence" value="ECO:0007669"/>
    <property type="project" value="UniProtKB-SubCell"/>
</dbReference>
<feature type="region of interest" description="Disordered" evidence="5">
    <location>
        <begin position="1"/>
        <end position="50"/>
    </location>
</feature>
<evidence type="ECO:0000313" key="8">
    <source>
        <dbReference type="EMBL" id="AKJ08465.1"/>
    </source>
</evidence>
<dbReference type="Gene3D" id="3.30.70.1230">
    <property type="entry name" value="Nucleotide cyclase"/>
    <property type="match status" value="1"/>
</dbReference>
<accession>A0AAC8QJP0</accession>
<evidence type="ECO:0000256" key="4">
    <source>
        <dbReference type="PROSITE-ProRule" id="PRU10141"/>
    </source>
</evidence>
<dbReference type="InterPro" id="IPR001054">
    <property type="entry name" value="A/G_cyclase"/>
</dbReference>
<dbReference type="SUPFAM" id="SSF48452">
    <property type="entry name" value="TPR-like"/>
    <property type="match status" value="1"/>
</dbReference>
<dbReference type="Proteomes" id="UP000256345">
    <property type="component" value="Unassembled WGS sequence"/>
</dbReference>
<dbReference type="GO" id="GO:0009190">
    <property type="term" value="P:cyclic nucleotide biosynthetic process"/>
    <property type="evidence" value="ECO:0007669"/>
    <property type="project" value="InterPro"/>
</dbReference>
<evidence type="ECO:0000256" key="3">
    <source>
        <dbReference type="ARBA" id="ARBA00022840"/>
    </source>
</evidence>
<dbReference type="SMART" id="SM00220">
    <property type="entry name" value="S_TKc"/>
    <property type="match status" value="1"/>
</dbReference>
<name>A0AAC8QJP0_9BACT</name>
<dbReference type="EMBL" id="QUMU01000021">
    <property type="protein sequence ID" value="REG20534.1"/>
    <property type="molecule type" value="Genomic_DNA"/>
</dbReference>
<dbReference type="PROSITE" id="PS50011">
    <property type="entry name" value="PROTEIN_KINASE_DOM"/>
    <property type="match status" value="1"/>
</dbReference>
<feature type="binding site" evidence="4">
    <location>
        <position position="121"/>
    </location>
    <ligand>
        <name>ATP</name>
        <dbReference type="ChEBI" id="CHEBI:30616"/>
    </ligand>
</feature>
<dbReference type="InterPro" id="IPR008271">
    <property type="entry name" value="Ser/Thr_kinase_AS"/>
</dbReference>
<feature type="compositionally biased region" description="Acidic residues" evidence="5">
    <location>
        <begin position="35"/>
        <end position="50"/>
    </location>
</feature>
<evidence type="ECO:0000259" key="6">
    <source>
        <dbReference type="PROSITE" id="PS50011"/>
    </source>
</evidence>
<dbReference type="Gene3D" id="3.30.200.20">
    <property type="entry name" value="Phosphorylase Kinase, domain 1"/>
    <property type="match status" value="1"/>
</dbReference>
<dbReference type="PANTHER" id="PTHR16305:SF28">
    <property type="entry name" value="GUANYLATE CYCLASE DOMAIN-CONTAINING PROTEIN"/>
    <property type="match status" value="1"/>
</dbReference>
<dbReference type="SUPFAM" id="SSF55073">
    <property type="entry name" value="Nucleotide cyclase"/>
    <property type="match status" value="1"/>
</dbReference>
<keyword evidence="3 4" id="KW-0067">ATP-binding</keyword>
<sequence length="1368" mass="152192">MGRNGEQDGQGPGAPHGEDAEAGPEEEAGRKAGPEDEPGPEDAFDFDDELGFDDELDFGDSFLNEVLSSDVPTPFHRLMPGDRLGGADGRRFEILESLGEGAMGQVFRAQDEELQRVVALKFLFPREELAGMGLREARAIARLDHENIVRIFDVSEWSGGPGEPTVPFLVMECLGGESLADLVRRERSLPLRRTLEILRDVAAGLAHAHEHQIVHRDLKPSNVFITRQGTVKLLDFGLAWLASAPGLASEQPELPTAGTPPYMAPEQWRGEKVDARTDIWAAGVMLYELLTGELPYPHLMVGEMRAKVLSPEPVPPLRERNPELPWELESLLSVMLEKDPEKRLLSAEELREELRELEEHLRPGRGPQRSTAPQRRQVTLLHCRVTGLSALAEELDPEDFGELEAAFHRSASEGIQSHGGFITLCLGDEVLACFGYPVAKEGDAECAVRAGLELPPAVLAALQARLPPGTSAELAVQVGIDTDQVVLDDILPELRGHTPTIQGEAPRIAAWLARQAGPGEVVVGPSTHSLVRRAFDTQPLGARPFDGRRTLEVHHVLGRSRAAGTRLPLGELSPLVGREEELGKLLAAWERAREGHGSYVLLVGEAGIGKSRLIHELRERVLPEKPLLLRLQCWHQYSTSALHPVIEMLQRAWLSPERSPQENLRGVERLLEKRGLTPMQVRLLASLVSLPVREDSPHLRFTPQRQKDETLAALATLLMESSGERPVLVVVEDLHWADPSTLQLLTFLLGFVERASLLFVLSARPEFRPPWAQHAGFQSIALERLPAARTEQLVKEVTRGQELPAEVVTQLVARTDGIPLFVEEMTRVMLEGGASASIPVTLQELLLARLDSLPRRQKQLAQLCAVVGRSFSSELLAGLTGLRGTVLRRDLAGLMAAGLLQAREDETEPGYQFRHALIQEAAYQSLPRSARRQYHQRIAQALGTHFPAVAETRPELLAHHYTEAGELKLAIHYWKLAGMRASQRSANEEAVSHLSQSLKLLRSLPDASVLTRDELQLLIALGMPLVQVQGYRSPEVERTYTRVQALFREVGEELPRLELSFWGSFAYYFARGKSRDSHEVAELLVKLGERQHKPEMLSMGHRMMATDLFTWGQVDTSLRHLELALAVPEVDLEQHRALAIRQWVNPRVGALAYATLPLSVSGQEERAERFTREALELAGRIGHPHTTALALTYCAIASQLRWDARTTLGLAEQCIPLAREHRFLLWYLWPSAMRGWALAELGRPQEGLVQMRQVLEGWQRSGIVAGMHHNLGMLAHIHLRLGQAQEGLSAVDEALTWPAVTEEYSYLPELHRVRGELLRLAGREDEARVALLEAIRFAREHGMRAYEQRAQASLRRLGVQEEPHPQQP</sequence>
<reference evidence="9 11" key="2">
    <citation type="submission" date="2018-08" db="EMBL/GenBank/DDBJ databases">
        <title>Genomic Encyclopedia of Archaeal and Bacterial Type Strains, Phase II (KMG-II): from individual species to whole genera.</title>
        <authorList>
            <person name="Goeker M."/>
        </authorList>
    </citation>
    <scope>NUCLEOTIDE SEQUENCE [LARGE SCALE GENOMIC DNA]</scope>
    <source>
        <strain evidence="9 11">DSM 2261</strain>
    </source>
</reference>
<dbReference type="InterPro" id="IPR011009">
    <property type="entry name" value="Kinase-like_dom_sf"/>
</dbReference>
<evidence type="ECO:0000313" key="11">
    <source>
        <dbReference type="Proteomes" id="UP000256345"/>
    </source>
</evidence>
<dbReference type="KEGG" id="age:AA314_10091"/>
<evidence type="ECO:0000256" key="2">
    <source>
        <dbReference type="ARBA" id="ARBA00022741"/>
    </source>
</evidence>
<dbReference type="InterPro" id="IPR017441">
    <property type="entry name" value="Protein_kinase_ATP_BS"/>
</dbReference>
<feature type="domain" description="Guanylate cyclase" evidence="7">
    <location>
        <begin position="379"/>
        <end position="513"/>
    </location>
</feature>
<dbReference type="SUPFAM" id="SSF56112">
    <property type="entry name" value="Protein kinase-like (PK-like)"/>
    <property type="match status" value="1"/>
</dbReference>
<dbReference type="GO" id="GO:0004672">
    <property type="term" value="F:protein kinase activity"/>
    <property type="evidence" value="ECO:0007669"/>
    <property type="project" value="InterPro"/>
</dbReference>
<dbReference type="CDD" id="cd14014">
    <property type="entry name" value="STKc_PknB_like"/>
    <property type="match status" value="1"/>
</dbReference>
<dbReference type="InterPro" id="IPR000719">
    <property type="entry name" value="Prot_kinase_dom"/>
</dbReference>
<dbReference type="PROSITE" id="PS00108">
    <property type="entry name" value="PROTEIN_KINASE_ST"/>
    <property type="match status" value="1"/>
</dbReference>
<keyword evidence="2 4" id="KW-0547">Nucleotide-binding</keyword>
<dbReference type="InterPro" id="IPR029787">
    <property type="entry name" value="Nucleotide_cyclase"/>
</dbReference>
<reference evidence="8 10" key="1">
    <citation type="submission" date="2015-05" db="EMBL/GenBank/DDBJ databases">
        <title>Genome assembly of Archangium gephyra DSM 2261.</title>
        <authorList>
            <person name="Sharma G."/>
            <person name="Subramanian S."/>
        </authorList>
    </citation>
    <scope>NUCLEOTIDE SEQUENCE [LARGE SCALE GENOMIC DNA]</scope>
    <source>
        <strain evidence="8 10">DSM 2261</strain>
    </source>
</reference>
<dbReference type="GO" id="GO:0005524">
    <property type="term" value="F:ATP binding"/>
    <property type="evidence" value="ECO:0007669"/>
    <property type="project" value="UniProtKB-UniRule"/>
</dbReference>
<dbReference type="PANTHER" id="PTHR16305">
    <property type="entry name" value="TESTICULAR SOLUBLE ADENYLYL CYCLASE"/>
    <property type="match status" value="1"/>
</dbReference>
<gene>
    <name evidence="8" type="ORF">AA314_10091</name>
    <name evidence="9" type="ORF">ATI61_12199</name>
</gene>
<organism evidence="8 10">
    <name type="scientific">Archangium gephyra</name>
    <dbReference type="NCBI Taxonomy" id="48"/>
    <lineage>
        <taxon>Bacteria</taxon>
        <taxon>Pseudomonadati</taxon>
        <taxon>Myxococcota</taxon>
        <taxon>Myxococcia</taxon>
        <taxon>Myxococcales</taxon>
        <taxon>Cystobacterineae</taxon>
        <taxon>Archangiaceae</taxon>
        <taxon>Archangium</taxon>
    </lineage>
</organism>
<dbReference type="InterPro" id="IPR041664">
    <property type="entry name" value="AAA_16"/>
</dbReference>
<dbReference type="Gene3D" id="3.40.50.300">
    <property type="entry name" value="P-loop containing nucleotide triphosphate hydrolases"/>
    <property type="match status" value="1"/>
</dbReference>
<evidence type="ECO:0000256" key="1">
    <source>
        <dbReference type="ARBA" id="ARBA00004167"/>
    </source>
</evidence>
<evidence type="ECO:0000313" key="10">
    <source>
        <dbReference type="Proteomes" id="UP000035579"/>
    </source>
</evidence>
<dbReference type="Gene3D" id="1.10.510.10">
    <property type="entry name" value="Transferase(Phosphotransferase) domain 1"/>
    <property type="match status" value="1"/>
</dbReference>
<keyword evidence="11" id="KW-1185">Reference proteome</keyword>
<dbReference type="RefSeq" id="WP_082175751.1">
    <property type="nucleotide sequence ID" value="NZ_CP011509.1"/>
</dbReference>
<evidence type="ECO:0000259" key="7">
    <source>
        <dbReference type="PROSITE" id="PS50125"/>
    </source>
</evidence>
<feature type="domain" description="Protein kinase" evidence="6">
    <location>
        <begin position="92"/>
        <end position="361"/>
    </location>
</feature>
<comment type="subcellular location">
    <subcellularLocation>
        <location evidence="1">Membrane</location>
        <topology evidence="1">Single-pass membrane protein</topology>
    </subcellularLocation>
</comment>
<dbReference type="Gene3D" id="1.25.40.10">
    <property type="entry name" value="Tetratricopeptide repeat domain"/>
    <property type="match status" value="1"/>
</dbReference>
<dbReference type="GO" id="GO:0004016">
    <property type="term" value="F:adenylate cyclase activity"/>
    <property type="evidence" value="ECO:0007669"/>
    <property type="project" value="TreeGrafter"/>
</dbReference>
<dbReference type="SUPFAM" id="SSF52540">
    <property type="entry name" value="P-loop containing nucleoside triphosphate hydrolases"/>
    <property type="match status" value="1"/>
</dbReference>
<dbReference type="PROSITE" id="PS00107">
    <property type="entry name" value="PROTEIN_KINASE_ATP"/>
    <property type="match status" value="1"/>
</dbReference>
<dbReference type="GO" id="GO:0005737">
    <property type="term" value="C:cytoplasm"/>
    <property type="evidence" value="ECO:0007669"/>
    <property type="project" value="TreeGrafter"/>
</dbReference>
<evidence type="ECO:0000313" key="9">
    <source>
        <dbReference type="EMBL" id="REG20534.1"/>
    </source>
</evidence>
<protein>
    <submittedName>
        <fullName evidence="8">Adenylate cyclase</fullName>
    </submittedName>
    <submittedName>
        <fullName evidence="9">Adenylate/guanylate cyclase</fullName>
    </submittedName>
</protein>
<dbReference type="InterPro" id="IPR027417">
    <property type="entry name" value="P-loop_NTPase"/>
</dbReference>
<dbReference type="Pfam" id="PF13191">
    <property type="entry name" value="AAA_16"/>
    <property type="match status" value="1"/>
</dbReference>